<dbReference type="GO" id="GO:1901137">
    <property type="term" value="P:carbohydrate derivative biosynthetic process"/>
    <property type="evidence" value="ECO:0007669"/>
    <property type="project" value="UniProtKB-ARBA"/>
</dbReference>
<dbReference type="Gene3D" id="3.40.50.2000">
    <property type="entry name" value="Glycogen Phosphorylase B"/>
    <property type="match status" value="2"/>
</dbReference>
<dbReference type="InterPro" id="IPR058980">
    <property type="entry name" value="Glyco_transf_N"/>
</dbReference>
<comment type="similarity">
    <text evidence="1 3">Belongs to the UDP-glycosyltransferase family.</text>
</comment>
<reference evidence="6" key="1">
    <citation type="submission" date="2007-06" db="EMBL/GenBank/DDBJ databases">
        <title>Full length cDNA sequences from Sitka Spruce (Picea sitchensis).</title>
        <authorList>
            <person name="Ralph S.G."/>
            <person name="Chun H.E."/>
            <person name="Liao N."/>
            <person name="Ali J."/>
            <person name="Reid K."/>
            <person name="Kolosova N."/>
            <person name="Cooper N."/>
            <person name="Cullis C."/>
            <person name="Jancsik S."/>
            <person name="Moore R."/>
            <person name="Mayo M."/>
            <person name="Wagner S."/>
            <person name="Holt R.A."/>
            <person name="Jones S.J.M."/>
            <person name="Marra M.A."/>
            <person name="Ritland C.E."/>
            <person name="Ritland K."/>
            <person name="Bohlmann J."/>
        </authorList>
    </citation>
    <scope>NUCLEOTIDE SEQUENCE</scope>
    <source>
        <tissue evidence="6">Green portion of the leader tissue</tissue>
    </source>
</reference>
<dbReference type="OMA" id="HITREND"/>
<evidence type="ECO:0000256" key="2">
    <source>
        <dbReference type="ARBA" id="ARBA00022679"/>
    </source>
</evidence>
<keyword evidence="3" id="KW-0328">Glycosyltransferase</keyword>
<evidence type="ECO:0000259" key="5">
    <source>
        <dbReference type="Pfam" id="PF26168"/>
    </source>
</evidence>
<dbReference type="EMBL" id="EF677840">
    <property type="protein sequence ID" value="ABR17639.1"/>
    <property type="molecule type" value="mRNA"/>
</dbReference>
<dbReference type="PROSITE" id="PS00375">
    <property type="entry name" value="UDPGT"/>
    <property type="match status" value="1"/>
</dbReference>
<keyword evidence="2 3" id="KW-0808">Transferase</keyword>
<evidence type="ECO:0000256" key="1">
    <source>
        <dbReference type="ARBA" id="ARBA00009995"/>
    </source>
</evidence>
<evidence type="ECO:0000256" key="4">
    <source>
        <dbReference type="RuleBase" id="RU362057"/>
    </source>
</evidence>
<evidence type="ECO:0000256" key="3">
    <source>
        <dbReference type="RuleBase" id="RU003718"/>
    </source>
</evidence>
<protein>
    <recommendedName>
        <fullName evidence="4">Glycosyltransferase</fullName>
        <ecNumber evidence="4">2.4.1.-</ecNumber>
    </recommendedName>
</protein>
<dbReference type="FunFam" id="3.40.50.2000:FF:000063">
    <property type="entry name" value="Glycosyltransferase"/>
    <property type="match status" value="1"/>
</dbReference>
<name>B8LPQ9_PICSI</name>
<dbReference type="EC" id="2.4.1.-" evidence="4"/>
<accession>B8LPQ9</accession>
<dbReference type="InterPro" id="IPR035595">
    <property type="entry name" value="UDP_glycos_trans_CS"/>
</dbReference>
<sequence length="469" mass="52844">MDSTETLFARRHEIQVVMLPLPAQGHLNHLLQLSRALSARGLNVLFVTTSTHINQARHRVQGWDLHNFPIGFHELPMPSFSDQQPDLENKEHTFPVHFIPLFEALEDLREPFDRLIQSLDRNRVVIVHDPLLGWVQTVAAKYGAPAYVFNCFSAYFYAMKEKGLGLPDCVVSSKRCLPLSFLDFKSRQPDYLRLAAGHLMNTFRALESQFMREDYCEKPLWAVGPLLPQSIWTAKKGSTSSDVESCLRWLDGQHPASVLYVSFGSASSLSRQQLQELARGLEASQRSFLWVVRVADSARFTASDEARMDWISELLPEGYEGRIAGRGFLVRNWAPQLDILSHKATGGFVTHCGWNSTLESISAGVPMVTWPLHSDQFANSILVARELKVGVEVKKWTKADENELVMAEEVEKAIGRLMAEDGEGLEIRSRAKELGLAARRAVAEGGSSFKELESFIHHFTSILDERNND</sequence>
<dbReference type="PANTHER" id="PTHR48044">
    <property type="entry name" value="GLYCOSYLTRANSFERASE"/>
    <property type="match status" value="1"/>
</dbReference>
<organism evidence="6">
    <name type="scientific">Picea sitchensis</name>
    <name type="common">Sitka spruce</name>
    <name type="synonym">Pinus sitchensis</name>
    <dbReference type="NCBI Taxonomy" id="3332"/>
    <lineage>
        <taxon>Eukaryota</taxon>
        <taxon>Viridiplantae</taxon>
        <taxon>Streptophyta</taxon>
        <taxon>Embryophyta</taxon>
        <taxon>Tracheophyta</taxon>
        <taxon>Spermatophyta</taxon>
        <taxon>Pinopsida</taxon>
        <taxon>Pinidae</taxon>
        <taxon>Conifers I</taxon>
        <taxon>Pinales</taxon>
        <taxon>Pinaceae</taxon>
        <taxon>Picea</taxon>
    </lineage>
</organism>
<dbReference type="Pfam" id="PF00201">
    <property type="entry name" value="UDPGT"/>
    <property type="match status" value="1"/>
</dbReference>
<dbReference type="AlphaFoldDB" id="B8LPQ9"/>
<dbReference type="GO" id="GO:0008194">
    <property type="term" value="F:UDP-glycosyltransferase activity"/>
    <property type="evidence" value="ECO:0007669"/>
    <property type="project" value="InterPro"/>
</dbReference>
<dbReference type="InterPro" id="IPR002213">
    <property type="entry name" value="UDP_glucos_trans"/>
</dbReference>
<dbReference type="PANTHER" id="PTHR48044:SF22">
    <property type="entry name" value="GLYCOSYLTRANSFERASE"/>
    <property type="match status" value="1"/>
</dbReference>
<dbReference type="Pfam" id="PF26168">
    <property type="entry name" value="Glyco_transf_N"/>
    <property type="match status" value="1"/>
</dbReference>
<proteinExistence type="evidence at transcript level"/>
<evidence type="ECO:0000313" key="6">
    <source>
        <dbReference type="EMBL" id="ABR17639.1"/>
    </source>
</evidence>
<feature type="domain" description="Glycosyltransferase N-terminal" evidence="5">
    <location>
        <begin position="13"/>
        <end position="228"/>
    </location>
</feature>
<dbReference type="CAZy" id="GT1">
    <property type="family name" value="Glycosyltransferase Family 1"/>
</dbReference>
<dbReference type="CDD" id="cd03784">
    <property type="entry name" value="GT1_Gtf-like"/>
    <property type="match status" value="1"/>
</dbReference>
<dbReference type="SUPFAM" id="SSF53756">
    <property type="entry name" value="UDP-Glycosyltransferase/glycogen phosphorylase"/>
    <property type="match status" value="1"/>
</dbReference>